<dbReference type="SUPFAM" id="SSF53474">
    <property type="entry name" value="alpha/beta-Hydrolases"/>
    <property type="match status" value="1"/>
</dbReference>
<dbReference type="Pfam" id="PF00135">
    <property type="entry name" value="COesterase"/>
    <property type="match status" value="1"/>
</dbReference>
<dbReference type="Gene3D" id="3.40.50.1820">
    <property type="entry name" value="alpha/beta hydrolase"/>
    <property type="match status" value="1"/>
</dbReference>
<evidence type="ECO:0000259" key="4">
    <source>
        <dbReference type="Pfam" id="PF00135"/>
    </source>
</evidence>
<evidence type="ECO:0000256" key="2">
    <source>
        <dbReference type="ARBA" id="ARBA00022801"/>
    </source>
</evidence>
<dbReference type="InterPro" id="IPR029058">
    <property type="entry name" value="AB_hydrolase_fold"/>
</dbReference>
<feature type="domain" description="Carboxylesterase type B" evidence="4">
    <location>
        <begin position="3"/>
        <end position="213"/>
    </location>
</feature>
<keyword evidence="6" id="KW-1185">Reference proteome</keyword>
<evidence type="ECO:0000313" key="5">
    <source>
        <dbReference type="EMBL" id="TQL57928.1"/>
    </source>
</evidence>
<dbReference type="InterPro" id="IPR019826">
    <property type="entry name" value="Carboxylesterase_B_AS"/>
</dbReference>
<evidence type="ECO:0000256" key="3">
    <source>
        <dbReference type="RuleBase" id="RU361235"/>
    </source>
</evidence>
<proteinExistence type="inferred from homology"/>
<dbReference type="EMBL" id="VFOR01000002">
    <property type="protein sequence ID" value="TQL57928.1"/>
    <property type="molecule type" value="Genomic_DNA"/>
</dbReference>
<keyword evidence="2 3" id="KW-0378">Hydrolase</keyword>
<dbReference type="RefSeq" id="WP_170210020.1">
    <property type="nucleotide sequence ID" value="NZ_BAAAMD010000004.1"/>
</dbReference>
<reference evidence="5 6" key="1">
    <citation type="submission" date="2019-06" db="EMBL/GenBank/DDBJ databases">
        <title>Sequencing the genomes of 1000 actinobacteria strains.</title>
        <authorList>
            <person name="Klenk H.-P."/>
        </authorList>
    </citation>
    <scope>NUCLEOTIDE SEQUENCE [LARGE SCALE GENOMIC DNA]</scope>
    <source>
        <strain evidence="5 6">DSM 8251</strain>
    </source>
</reference>
<dbReference type="EC" id="3.1.1.-" evidence="3"/>
<dbReference type="PANTHER" id="PTHR11559">
    <property type="entry name" value="CARBOXYLESTERASE"/>
    <property type="match status" value="1"/>
</dbReference>
<dbReference type="PROSITE" id="PS00122">
    <property type="entry name" value="CARBOXYLESTERASE_B_1"/>
    <property type="match status" value="1"/>
</dbReference>
<gene>
    <name evidence="5" type="ORF">FB460_1776</name>
</gene>
<comment type="caution">
    <text evidence="5">The sequence shown here is derived from an EMBL/GenBank/DDBJ whole genome shotgun (WGS) entry which is preliminary data.</text>
</comment>
<name>A0A542ZC47_9ACTN</name>
<dbReference type="AlphaFoldDB" id="A0A542ZC47"/>
<evidence type="ECO:0000256" key="1">
    <source>
        <dbReference type="ARBA" id="ARBA00005964"/>
    </source>
</evidence>
<protein>
    <recommendedName>
        <fullName evidence="3">Carboxylic ester hydrolase</fullName>
        <ecNumber evidence="3">3.1.1.-</ecNumber>
    </recommendedName>
</protein>
<dbReference type="GO" id="GO:0016787">
    <property type="term" value="F:hydrolase activity"/>
    <property type="evidence" value="ECO:0007669"/>
    <property type="project" value="UniProtKB-KW"/>
</dbReference>
<organism evidence="5 6">
    <name type="scientific">Propioniferax innocua</name>
    <dbReference type="NCBI Taxonomy" id="1753"/>
    <lineage>
        <taxon>Bacteria</taxon>
        <taxon>Bacillati</taxon>
        <taxon>Actinomycetota</taxon>
        <taxon>Actinomycetes</taxon>
        <taxon>Propionibacteriales</taxon>
        <taxon>Propionibacteriaceae</taxon>
        <taxon>Propioniferax</taxon>
    </lineage>
</organism>
<sequence>MTQPTVSAPAGTICGWRSDSVDHWGGIRYARAERFAPPSPMPPVERIDATVPSAACPQVTYPDPMLLLPGALTGLGVDEDCQQLSVHAPADIADGETLPVVVYIHGGAYVNGAGDSPYYDPTIFVREQRVIWVAVTYRLGVLGYLPSSAGPGNLGLLDQVAALRWVHDNIEAFGGDPEKVTILGQSAGGDAVAHLMISEGTRGLFRRVISQSPPLGIATGRSDLFDAMGRRLDASGRAAGPVDHLVSIQERVGQVSAARRSWRHMGMPYTVQYGSHPLPAEEDLDAAWAQAAPEIDVFMGTNVRETAFYLPKQVAAAGGRVGVVNRSIETIIRSTSDKIFHASVDSFMERHWRNGGHGFRYTVDWGPPTQYYGAHVIEMPLLFGSDAWRSSRLLDGLDWADVERLGVELRSVWGEFIHTGSAPSGPDFLDIRRATRALHA</sequence>
<evidence type="ECO:0000313" key="6">
    <source>
        <dbReference type="Proteomes" id="UP000316196"/>
    </source>
</evidence>
<comment type="similarity">
    <text evidence="1 3">Belongs to the type-B carboxylesterase/lipase family.</text>
</comment>
<dbReference type="InterPro" id="IPR002018">
    <property type="entry name" value="CarbesteraseB"/>
</dbReference>
<dbReference type="InterPro" id="IPR050309">
    <property type="entry name" value="Type-B_Carboxylest/Lipase"/>
</dbReference>
<accession>A0A542ZC47</accession>
<dbReference type="Proteomes" id="UP000316196">
    <property type="component" value="Unassembled WGS sequence"/>
</dbReference>